<reference evidence="1 2" key="1">
    <citation type="submission" date="2018-06" db="EMBL/GenBank/DDBJ databases">
        <authorList>
            <consortium name="Pathogen Informatics"/>
            <person name="Doyle S."/>
        </authorList>
    </citation>
    <scope>NUCLEOTIDE SEQUENCE [LARGE SCALE GENOMIC DNA]</scope>
    <source>
        <strain evidence="1 2">NCTC12957</strain>
    </source>
</reference>
<evidence type="ECO:0000313" key="2">
    <source>
        <dbReference type="Proteomes" id="UP000255213"/>
    </source>
</evidence>
<evidence type="ECO:0000313" key="1">
    <source>
        <dbReference type="EMBL" id="SUN07378.1"/>
    </source>
</evidence>
<name>A0A380IH93_STRAI</name>
<dbReference type="EMBL" id="UHEN01000001">
    <property type="protein sequence ID" value="SUN07378.1"/>
    <property type="molecule type" value="Genomic_DNA"/>
</dbReference>
<dbReference type="Proteomes" id="UP000255213">
    <property type="component" value="Unassembled WGS sequence"/>
</dbReference>
<sequence length="29" mass="3164">MTQFALEASKCSAPSQDVVVTYKCQVNTN</sequence>
<proteinExistence type="predicted"/>
<organism evidence="1 2">
    <name type="scientific">Streptococcus acidominimus</name>
    <dbReference type="NCBI Taxonomy" id="1326"/>
    <lineage>
        <taxon>Bacteria</taxon>
        <taxon>Bacillati</taxon>
        <taxon>Bacillota</taxon>
        <taxon>Bacilli</taxon>
        <taxon>Lactobacillales</taxon>
        <taxon>Streptococcaceae</taxon>
        <taxon>Streptococcus</taxon>
    </lineage>
</organism>
<gene>
    <name evidence="1" type="ORF">NCTC12957_01151</name>
</gene>
<protein>
    <submittedName>
        <fullName evidence="1">Uncharacterized protein</fullName>
    </submittedName>
</protein>
<accession>A0A380IH93</accession>
<dbReference type="AlphaFoldDB" id="A0A380IH93"/>